<evidence type="ECO:0000313" key="2">
    <source>
        <dbReference type="EMBL" id="KAK2171289.1"/>
    </source>
</evidence>
<feature type="region of interest" description="Disordered" evidence="1">
    <location>
        <begin position="1"/>
        <end position="26"/>
    </location>
</feature>
<name>A0AAD9KGS6_RIDPI</name>
<dbReference type="EMBL" id="JAODUO010001082">
    <property type="protein sequence ID" value="KAK2171289.1"/>
    <property type="molecule type" value="Genomic_DNA"/>
</dbReference>
<accession>A0AAD9KGS6</accession>
<protein>
    <submittedName>
        <fullName evidence="2">Uncharacterized protein</fullName>
    </submittedName>
</protein>
<dbReference type="AlphaFoldDB" id="A0AAD9KGS6"/>
<reference evidence="2" key="1">
    <citation type="journal article" date="2023" name="Mol. Biol. Evol.">
        <title>Third-Generation Sequencing Reveals the Adaptive Role of the Epigenome in Three Deep-Sea Polychaetes.</title>
        <authorList>
            <person name="Perez M."/>
            <person name="Aroh O."/>
            <person name="Sun Y."/>
            <person name="Lan Y."/>
            <person name="Juniper S.K."/>
            <person name="Young C.R."/>
            <person name="Angers B."/>
            <person name="Qian P.Y."/>
        </authorList>
    </citation>
    <scope>NUCLEOTIDE SEQUENCE</scope>
    <source>
        <strain evidence="2">R07B-5</strain>
    </source>
</reference>
<comment type="caution">
    <text evidence="2">The sequence shown here is derived from an EMBL/GenBank/DDBJ whole genome shotgun (WGS) entry which is preliminary data.</text>
</comment>
<evidence type="ECO:0000313" key="3">
    <source>
        <dbReference type="Proteomes" id="UP001209878"/>
    </source>
</evidence>
<evidence type="ECO:0000256" key="1">
    <source>
        <dbReference type="SAM" id="MobiDB-lite"/>
    </source>
</evidence>
<proteinExistence type="predicted"/>
<organism evidence="2 3">
    <name type="scientific">Ridgeia piscesae</name>
    <name type="common">Tubeworm</name>
    <dbReference type="NCBI Taxonomy" id="27915"/>
    <lineage>
        <taxon>Eukaryota</taxon>
        <taxon>Metazoa</taxon>
        <taxon>Spiralia</taxon>
        <taxon>Lophotrochozoa</taxon>
        <taxon>Annelida</taxon>
        <taxon>Polychaeta</taxon>
        <taxon>Sedentaria</taxon>
        <taxon>Canalipalpata</taxon>
        <taxon>Sabellida</taxon>
        <taxon>Siboglinidae</taxon>
        <taxon>Ridgeia</taxon>
    </lineage>
</organism>
<sequence length="133" mass="14661">MPRSPPGTSLPRPGSTPASPGQRYPRGAWCSRVQGAAKEGNQTIARTRHRNKPVVFTDVRLIRADFCNSSVECSLFIATTELAFIVSLVRARTRTCACTCVWKRCRLVATLLAGVAGMQRVYHRKSSPCTLLR</sequence>
<gene>
    <name evidence="2" type="ORF">NP493_1081g01000</name>
</gene>
<keyword evidence="3" id="KW-1185">Reference proteome</keyword>
<dbReference type="Proteomes" id="UP001209878">
    <property type="component" value="Unassembled WGS sequence"/>
</dbReference>